<dbReference type="PANTHER" id="PTHR43420:SF44">
    <property type="entry name" value="ACETYLTRANSFERASE YPEA"/>
    <property type="match status" value="1"/>
</dbReference>
<dbReference type="Gene3D" id="3.40.630.30">
    <property type="match status" value="2"/>
</dbReference>
<keyword evidence="5" id="KW-1185">Reference proteome</keyword>
<dbReference type="Pfam" id="PF00583">
    <property type="entry name" value="Acetyltransf_1"/>
    <property type="match status" value="2"/>
</dbReference>
<evidence type="ECO:0000313" key="5">
    <source>
        <dbReference type="Proteomes" id="UP000677305"/>
    </source>
</evidence>
<accession>A0A8J8SCG9</accession>
<evidence type="ECO:0000259" key="3">
    <source>
        <dbReference type="PROSITE" id="PS51186"/>
    </source>
</evidence>
<name>A0A8J8SCG9_9FIRM</name>
<keyword evidence="1" id="KW-0808">Transferase</keyword>
<protein>
    <submittedName>
        <fullName evidence="4">GNAT family N-acetyltransferase</fullName>
    </submittedName>
</protein>
<dbReference type="RefSeq" id="WP_212690067.1">
    <property type="nucleotide sequence ID" value="NZ_CP058561.1"/>
</dbReference>
<dbReference type="AlphaFoldDB" id="A0A8J8SCG9"/>
<sequence>MYKIKKCSRVSDSIVFKAFTDGFADYMIHVEMDEKYFINRFFGPEGNDRELSFIAFKEDIPVGIILGGIKEGENVKTLRCGGMSLIPSERGNGLAKTLMEHHEKKAKEIECRQLFLEVIKGNDRAINFYKKMGYEKVYNLTYRKWEIKDKSNIGISPYDNKVEDMTFECIRSLREIEYSHLPWQSDFPYFKNIECNYYGIKEKGNIVAGIVATNKRLIYLWVHPMYRMKGYGKSLLNKVITELEPEELNVSYTNNSQVHTFCNHLNMKMESISQLEMYKWLA</sequence>
<dbReference type="CDD" id="cd04301">
    <property type="entry name" value="NAT_SF"/>
    <property type="match status" value="2"/>
</dbReference>
<dbReference type="Proteomes" id="UP000677305">
    <property type="component" value="Chromosome"/>
</dbReference>
<dbReference type="GO" id="GO:0016747">
    <property type="term" value="F:acyltransferase activity, transferring groups other than amino-acyl groups"/>
    <property type="evidence" value="ECO:0007669"/>
    <property type="project" value="InterPro"/>
</dbReference>
<feature type="domain" description="N-acetyltransferase" evidence="3">
    <location>
        <begin position="14"/>
        <end position="151"/>
    </location>
</feature>
<dbReference type="EMBL" id="CP058561">
    <property type="protein sequence ID" value="QUH29813.1"/>
    <property type="molecule type" value="Genomic_DNA"/>
</dbReference>
<dbReference type="InterPro" id="IPR050680">
    <property type="entry name" value="YpeA/RimI_acetyltransf"/>
</dbReference>
<reference evidence="4 5" key="1">
    <citation type="submission" date="2020-07" db="EMBL/GenBank/DDBJ databases">
        <title>Vallitalea guaymasensis genome.</title>
        <authorList>
            <person name="Postec A."/>
        </authorList>
    </citation>
    <scope>NUCLEOTIDE SEQUENCE [LARGE SCALE GENOMIC DNA]</scope>
    <source>
        <strain evidence="4 5">Ra1766G1</strain>
    </source>
</reference>
<dbReference type="KEGG" id="vgu:HYG85_13200"/>
<feature type="domain" description="N-acetyltransferase" evidence="3">
    <location>
        <begin position="160"/>
        <end position="282"/>
    </location>
</feature>
<evidence type="ECO:0000256" key="1">
    <source>
        <dbReference type="ARBA" id="ARBA00022679"/>
    </source>
</evidence>
<evidence type="ECO:0000256" key="2">
    <source>
        <dbReference type="ARBA" id="ARBA00023315"/>
    </source>
</evidence>
<gene>
    <name evidence="4" type="ORF">HYG85_13200</name>
</gene>
<dbReference type="InterPro" id="IPR016181">
    <property type="entry name" value="Acyl_CoA_acyltransferase"/>
</dbReference>
<keyword evidence="2" id="KW-0012">Acyltransferase</keyword>
<evidence type="ECO:0000313" key="4">
    <source>
        <dbReference type="EMBL" id="QUH29813.1"/>
    </source>
</evidence>
<organism evidence="4 5">
    <name type="scientific">Vallitalea guaymasensis</name>
    <dbReference type="NCBI Taxonomy" id="1185412"/>
    <lineage>
        <taxon>Bacteria</taxon>
        <taxon>Bacillati</taxon>
        <taxon>Bacillota</taxon>
        <taxon>Clostridia</taxon>
        <taxon>Lachnospirales</taxon>
        <taxon>Vallitaleaceae</taxon>
        <taxon>Vallitalea</taxon>
    </lineage>
</organism>
<dbReference type="PROSITE" id="PS51186">
    <property type="entry name" value="GNAT"/>
    <property type="match status" value="2"/>
</dbReference>
<proteinExistence type="predicted"/>
<dbReference type="InterPro" id="IPR000182">
    <property type="entry name" value="GNAT_dom"/>
</dbReference>
<dbReference type="SUPFAM" id="SSF55729">
    <property type="entry name" value="Acyl-CoA N-acyltransferases (Nat)"/>
    <property type="match status" value="2"/>
</dbReference>
<dbReference type="PANTHER" id="PTHR43420">
    <property type="entry name" value="ACETYLTRANSFERASE"/>
    <property type="match status" value="1"/>
</dbReference>